<dbReference type="PANTHER" id="PTHR24422">
    <property type="entry name" value="CHEMOTAXIS PROTEIN METHYLTRANSFERASE"/>
    <property type="match status" value="1"/>
</dbReference>
<dbReference type="GO" id="GO:0008757">
    <property type="term" value="F:S-adenosylmethionine-dependent methyltransferase activity"/>
    <property type="evidence" value="ECO:0007669"/>
    <property type="project" value="InterPro"/>
</dbReference>
<dbReference type="InterPro" id="IPR022642">
    <property type="entry name" value="CheR_C"/>
</dbReference>
<dbReference type="Gene3D" id="3.40.50.150">
    <property type="entry name" value="Vaccinia Virus protein VP39"/>
    <property type="match status" value="1"/>
</dbReference>
<dbReference type="RefSeq" id="WP_220165843.1">
    <property type="nucleotide sequence ID" value="NZ_CP080507.1"/>
</dbReference>
<dbReference type="Proteomes" id="UP000825051">
    <property type="component" value="Chromosome"/>
</dbReference>
<dbReference type="InterPro" id="IPR050903">
    <property type="entry name" value="Bact_Chemotaxis_MeTrfase"/>
</dbReference>
<evidence type="ECO:0000313" key="3">
    <source>
        <dbReference type="Proteomes" id="UP000825051"/>
    </source>
</evidence>
<organism evidence="2 3">
    <name type="scientific">Horticoccus luteus</name>
    <dbReference type="NCBI Taxonomy" id="2862869"/>
    <lineage>
        <taxon>Bacteria</taxon>
        <taxon>Pseudomonadati</taxon>
        <taxon>Verrucomicrobiota</taxon>
        <taxon>Opitutia</taxon>
        <taxon>Opitutales</taxon>
        <taxon>Opitutaceae</taxon>
        <taxon>Horticoccus</taxon>
    </lineage>
</organism>
<protein>
    <recommendedName>
        <fullName evidence="1">CheR-type methyltransferase domain-containing protein</fullName>
    </recommendedName>
</protein>
<dbReference type="PRINTS" id="PR00996">
    <property type="entry name" value="CHERMTFRASE"/>
</dbReference>
<dbReference type="PROSITE" id="PS50123">
    <property type="entry name" value="CHER"/>
    <property type="match status" value="1"/>
</dbReference>
<name>A0A8F9XMX0_9BACT</name>
<gene>
    <name evidence="2" type="ORF">K0B96_07955</name>
</gene>
<dbReference type="Pfam" id="PF01739">
    <property type="entry name" value="CheR"/>
    <property type="match status" value="1"/>
</dbReference>
<dbReference type="KEGG" id="ole:K0B96_07955"/>
<accession>A0A8F9XMX0</accession>
<keyword evidence="3" id="KW-1185">Reference proteome</keyword>
<dbReference type="InterPro" id="IPR029063">
    <property type="entry name" value="SAM-dependent_MTases_sf"/>
</dbReference>
<dbReference type="PANTHER" id="PTHR24422:SF27">
    <property type="entry name" value="PROTEIN-GLUTAMATE O-METHYLTRANSFERASE"/>
    <property type="match status" value="1"/>
</dbReference>
<evidence type="ECO:0000259" key="1">
    <source>
        <dbReference type="PROSITE" id="PS50123"/>
    </source>
</evidence>
<feature type="domain" description="CheR-type methyltransferase" evidence="1">
    <location>
        <begin position="1"/>
        <end position="145"/>
    </location>
</feature>
<dbReference type="InterPro" id="IPR000780">
    <property type="entry name" value="CheR_MeTrfase"/>
</dbReference>
<dbReference type="AlphaFoldDB" id="A0A8F9XMX0"/>
<proteinExistence type="predicted"/>
<dbReference type="SUPFAM" id="SSF53335">
    <property type="entry name" value="S-adenosyl-L-methionine-dependent methyltransferases"/>
    <property type="match status" value="1"/>
</dbReference>
<dbReference type="EMBL" id="CP080507">
    <property type="protein sequence ID" value="QYM80529.1"/>
    <property type="molecule type" value="Genomic_DNA"/>
</dbReference>
<sequence length="152" mass="16587">MNPAVFRGGALNRRLPACLRLLRVPTEGAAQALLQRRPDLVPATLTAILIGVTEFFREPAVFEALRDIVLPQLAAEREPIRVAGFGVSHGQELYSMAMLLEEAGLLQRSELVGIDCRSDAIIAAAAGRYDGGDLGGIEPARRERWRRLAWTG</sequence>
<evidence type="ECO:0000313" key="2">
    <source>
        <dbReference type="EMBL" id="QYM80529.1"/>
    </source>
</evidence>
<reference evidence="2" key="1">
    <citation type="submission" date="2021-08" db="EMBL/GenBank/DDBJ databases">
        <title>Genome of a novel bacterium of the phylum Verrucomicrobia, Oleiharenicola sp. KSB-15.</title>
        <authorList>
            <person name="Chung J.-H."/>
            <person name="Ahn J.-H."/>
            <person name="Yoon Y."/>
            <person name="Kim D.-Y."/>
            <person name="An S.-H."/>
            <person name="Park I."/>
            <person name="Yeon J."/>
        </authorList>
    </citation>
    <scope>NUCLEOTIDE SEQUENCE</scope>
    <source>
        <strain evidence="2">KSB-15</strain>
    </source>
</reference>